<dbReference type="EMBL" id="CM056741">
    <property type="protein sequence ID" value="KAJ8684776.1"/>
    <property type="molecule type" value="Genomic_DNA"/>
</dbReference>
<gene>
    <name evidence="1" type="ORF">QAD02_020569</name>
</gene>
<reference evidence="1" key="1">
    <citation type="submission" date="2023-04" db="EMBL/GenBank/DDBJ databases">
        <title>A chromosome-level genome assembly of the parasitoid wasp Eretmocerus hayati.</title>
        <authorList>
            <person name="Zhong Y."/>
            <person name="Liu S."/>
            <person name="Liu Y."/>
        </authorList>
    </citation>
    <scope>NUCLEOTIDE SEQUENCE</scope>
    <source>
        <strain evidence="1">ZJU_SS_LIU_2023</strain>
    </source>
</reference>
<dbReference type="Proteomes" id="UP001239111">
    <property type="component" value="Chromosome 1"/>
</dbReference>
<keyword evidence="2" id="KW-1185">Reference proteome</keyword>
<name>A0ACC2PPP4_9HYME</name>
<evidence type="ECO:0000313" key="1">
    <source>
        <dbReference type="EMBL" id="KAJ8684776.1"/>
    </source>
</evidence>
<sequence length="108" mass="12213">MSDILVNHLTSHTGGVGGAKYHCKFWPKHFRRLQSLKEHVIIYTDQRPYAGSTCARRYLNNDGSRYAHSKCCKQNLIQSRMLAQGSIADHGALGEQIHETDEPKLTFA</sequence>
<proteinExistence type="predicted"/>
<comment type="caution">
    <text evidence="1">The sequence shown here is derived from an EMBL/GenBank/DDBJ whole genome shotgun (WGS) entry which is preliminary data.</text>
</comment>
<organism evidence="1 2">
    <name type="scientific">Eretmocerus hayati</name>
    <dbReference type="NCBI Taxonomy" id="131215"/>
    <lineage>
        <taxon>Eukaryota</taxon>
        <taxon>Metazoa</taxon>
        <taxon>Ecdysozoa</taxon>
        <taxon>Arthropoda</taxon>
        <taxon>Hexapoda</taxon>
        <taxon>Insecta</taxon>
        <taxon>Pterygota</taxon>
        <taxon>Neoptera</taxon>
        <taxon>Endopterygota</taxon>
        <taxon>Hymenoptera</taxon>
        <taxon>Apocrita</taxon>
        <taxon>Proctotrupomorpha</taxon>
        <taxon>Chalcidoidea</taxon>
        <taxon>Aphelinidae</taxon>
        <taxon>Aphelininae</taxon>
        <taxon>Eretmocerus</taxon>
    </lineage>
</organism>
<evidence type="ECO:0000313" key="2">
    <source>
        <dbReference type="Proteomes" id="UP001239111"/>
    </source>
</evidence>
<protein>
    <submittedName>
        <fullName evidence="1">Uncharacterized protein</fullName>
    </submittedName>
</protein>
<accession>A0ACC2PPP4</accession>